<dbReference type="PROSITE" id="PS50928">
    <property type="entry name" value="ABC_TM1"/>
    <property type="match status" value="1"/>
</dbReference>
<dbReference type="InterPro" id="IPR010065">
    <property type="entry name" value="AA_ABC_transptr_permease_3TM"/>
</dbReference>
<dbReference type="SUPFAM" id="SSF161098">
    <property type="entry name" value="MetI-like"/>
    <property type="match status" value="1"/>
</dbReference>
<dbReference type="RefSeq" id="WP_038501022.1">
    <property type="nucleotide sequence ID" value="NZ_AFWK01000023.1"/>
</dbReference>
<dbReference type="Gene3D" id="1.10.3720.10">
    <property type="entry name" value="MetI-like"/>
    <property type="match status" value="1"/>
</dbReference>
<protein>
    <submittedName>
        <fullName evidence="10">Amino acid ABC transporter permease</fullName>
    </submittedName>
</protein>
<proteinExistence type="inferred from homology"/>
<dbReference type="Proteomes" id="UP000028945">
    <property type="component" value="Chromosome"/>
</dbReference>
<dbReference type="EMBL" id="CP009238">
    <property type="protein sequence ID" value="AIL33232.1"/>
    <property type="molecule type" value="Genomic_DNA"/>
</dbReference>
<keyword evidence="5 8" id="KW-0812">Transmembrane</keyword>
<dbReference type="CDD" id="cd06261">
    <property type="entry name" value="TM_PBP2"/>
    <property type="match status" value="1"/>
</dbReference>
<evidence type="ECO:0000256" key="2">
    <source>
        <dbReference type="ARBA" id="ARBA00010072"/>
    </source>
</evidence>
<evidence type="ECO:0000259" key="9">
    <source>
        <dbReference type="PROSITE" id="PS50928"/>
    </source>
</evidence>
<evidence type="ECO:0000256" key="5">
    <source>
        <dbReference type="ARBA" id="ARBA00022692"/>
    </source>
</evidence>
<sequence length="368" mass="40979">MSEPFAFKPARNAPKEASGVRYWMRQHLFSSPLNMFLTFLLVWLLLLAIPAVYEWAIAKATWQAANNAACKQGGACWAFISHQYRLILFGLYPYAEQWRPLIASVILLALIGLSAWQKVWSSLRHLLILWTVGLLIVGVLMWGGVLGLSYVPNDLWGGLPLTLILSTFGIIFAFPLGIVLALGRRSEMPIIKVLSVSYIELIRGVPLISMLFMASVMLPLFLPEGVSIDKLLRALIAIVMFAAAYVAEVVRGGLQSIPKGQYEGAESLGLSYWQKMRLVIMPQALAVVIPPLVSIFISIFKDTSLVVIIGVYDLTQATRAALSDPNWQGSSIEAYIFISIIYFAFCYVMSKYSQSLENRLDRGHKAQK</sequence>
<comment type="similarity">
    <text evidence="2">Belongs to the binding-protein-dependent transport system permease family. HisMQ subfamily.</text>
</comment>
<comment type="subcellular location">
    <subcellularLocation>
        <location evidence="1">Cell inner membrane</location>
        <topology evidence="1">Multi-pass membrane protein</topology>
    </subcellularLocation>
    <subcellularLocation>
        <location evidence="8">Cell membrane</location>
        <topology evidence="8">Multi-pass membrane protein</topology>
    </subcellularLocation>
</comment>
<keyword evidence="3 8" id="KW-0813">Transport</keyword>
<dbReference type="HOGENOM" id="CLU_019602_16_1_4"/>
<keyword evidence="11" id="KW-1185">Reference proteome</keyword>
<evidence type="ECO:0000313" key="11">
    <source>
        <dbReference type="Proteomes" id="UP000028945"/>
    </source>
</evidence>
<evidence type="ECO:0000256" key="4">
    <source>
        <dbReference type="ARBA" id="ARBA00022475"/>
    </source>
</evidence>
<dbReference type="GO" id="GO:0043190">
    <property type="term" value="C:ATP-binding cassette (ABC) transporter complex"/>
    <property type="evidence" value="ECO:0007669"/>
    <property type="project" value="InterPro"/>
</dbReference>
<feature type="transmembrane region" description="Helical" evidence="8">
    <location>
        <begin position="204"/>
        <end position="222"/>
    </location>
</feature>
<dbReference type="NCBIfam" id="TIGR01726">
    <property type="entry name" value="HEQRo_perm_3TM"/>
    <property type="match status" value="1"/>
</dbReference>
<dbReference type="InterPro" id="IPR043429">
    <property type="entry name" value="ArtM/GltK/GlnP/TcyL/YhdX-like"/>
</dbReference>
<evidence type="ECO:0000256" key="7">
    <source>
        <dbReference type="ARBA" id="ARBA00023136"/>
    </source>
</evidence>
<evidence type="ECO:0000256" key="3">
    <source>
        <dbReference type="ARBA" id="ARBA00022448"/>
    </source>
</evidence>
<dbReference type="STRING" id="1072685.IX83_07940"/>
<feature type="transmembrane region" description="Helical" evidence="8">
    <location>
        <begin position="163"/>
        <end position="183"/>
    </location>
</feature>
<feature type="transmembrane region" description="Helical" evidence="8">
    <location>
        <begin position="234"/>
        <end position="254"/>
    </location>
</feature>
<dbReference type="PANTHER" id="PTHR30614:SF41">
    <property type="entry name" value="INNER MEMBRANE AMINO-ACID ABC TRANSPORTER PERMEASE PROTEIN YHDY"/>
    <property type="match status" value="1"/>
</dbReference>
<feature type="transmembrane region" description="Helical" evidence="8">
    <location>
        <begin position="332"/>
        <end position="350"/>
    </location>
</feature>
<evidence type="ECO:0000313" key="10">
    <source>
        <dbReference type="EMBL" id="AIL33232.1"/>
    </source>
</evidence>
<evidence type="ECO:0000256" key="1">
    <source>
        <dbReference type="ARBA" id="ARBA00004429"/>
    </source>
</evidence>
<dbReference type="eggNOG" id="COG0765">
    <property type="taxonomic scope" value="Bacteria"/>
</dbReference>
<dbReference type="Pfam" id="PF00528">
    <property type="entry name" value="BPD_transp_1"/>
    <property type="match status" value="1"/>
</dbReference>
<dbReference type="GO" id="GO:0006865">
    <property type="term" value="P:amino acid transport"/>
    <property type="evidence" value="ECO:0007669"/>
    <property type="project" value="TreeGrafter"/>
</dbReference>
<dbReference type="OrthoDB" id="9771188at2"/>
<feature type="transmembrane region" description="Helical" evidence="8">
    <location>
        <begin position="284"/>
        <end position="312"/>
    </location>
</feature>
<dbReference type="GO" id="GO:0022857">
    <property type="term" value="F:transmembrane transporter activity"/>
    <property type="evidence" value="ECO:0007669"/>
    <property type="project" value="InterPro"/>
</dbReference>
<feature type="domain" description="ABC transmembrane type-1" evidence="9">
    <location>
        <begin position="159"/>
        <end position="349"/>
    </location>
</feature>
<dbReference type="KEGG" id="bpsi:IX83_07940"/>
<organism evidence="10 11">
    <name type="scientific">Basilea psittacipulmonis DSM 24701</name>
    <dbReference type="NCBI Taxonomy" id="1072685"/>
    <lineage>
        <taxon>Bacteria</taxon>
        <taxon>Pseudomonadati</taxon>
        <taxon>Pseudomonadota</taxon>
        <taxon>Betaproteobacteria</taxon>
        <taxon>Burkholderiales</taxon>
        <taxon>Alcaligenaceae</taxon>
        <taxon>Basilea</taxon>
    </lineage>
</organism>
<evidence type="ECO:0000256" key="6">
    <source>
        <dbReference type="ARBA" id="ARBA00022989"/>
    </source>
</evidence>
<keyword evidence="6 8" id="KW-1133">Transmembrane helix</keyword>
<keyword evidence="4" id="KW-1003">Cell membrane</keyword>
<dbReference type="AlphaFoldDB" id="A0A077DID7"/>
<dbReference type="PANTHER" id="PTHR30614">
    <property type="entry name" value="MEMBRANE COMPONENT OF AMINO ACID ABC TRANSPORTER"/>
    <property type="match status" value="1"/>
</dbReference>
<name>A0A077DID7_9BURK</name>
<accession>A0A077DID7</accession>
<evidence type="ECO:0000256" key="8">
    <source>
        <dbReference type="RuleBase" id="RU363032"/>
    </source>
</evidence>
<feature type="transmembrane region" description="Helical" evidence="8">
    <location>
        <begin position="128"/>
        <end position="151"/>
    </location>
</feature>
<reference evidence="10 11" key="1">
    <citation type="journal article" date="2014" name="BMC Genomics">
        <title>A genomic perspective on a new bacterial genus and species from the Alcaligenaceae family, Basilea psittacipulmonis.</title>
        <authorList>
            <person name="Whiteson K.L."/>
            <person name="Hernandez D."/>
            <person name="Lazarevic V."/>
            <person name="Gaia N."/>
            <person name="Farinelli L."/>
            <person name="Francois P."/>
            <person name="Pilo P."/>
            <person name="Frey J."/>
            <person name="Schrenzel J."/>
        </authorList>
    </citation>
    <scope>NUCLEOTIDE SEQUENCE [LARGE SCALE GENOMIC DNA]</scope>
    <source>
        <strain evidence="10 11">DSM 24701</strain>
    </source>
</reference>
<dbReference type="InterPro" id="IPR035906">
    <property type="entry name" value="MetI-like_sf"/>
</dbReference>
<dbReference type="InterPro" id="IPR000515">
    <property type="entry name" value="MetI-like"/>
</dbReference>
<feature type="transmembrane region" description="Helical" evidence="8">
    <location>
        <begin position="33"/>
        <end position="53"/>
    </location>
</feature>
<keyword evidence="7 8" id="KW-0472">Membrane</keyword>
<gene>
    <name evidence="10" type="ORF">IX83_07940</name>
</gene>